<accession>A0ABD6EKR9</accession>
<name>A0ABD6EKR9_9BILA</name>
<dbReference type="EMBL" id="JBGFUD010004648">
    <property type="protein sequence ID" value="MFH4979797.1"/>
    <property type="molecule type" value="Genomic_DNA"/>
</dbReference>
<evidence type="ECO:0000313" key="2">
    <source>
        <dbReference type="Proteomes" id="UP001608902"/>
    </source>
</evidence>
<evidence type="ECO:0000313" key="1">
    <source>
        <dbReference type="EMBL" id="MFH4979797.1"/>
    </source>
</evidence>
<dbReference type="AlphaFoldDB" id="A0ABD6EKR9"/>
<comment type="caution">
    <text evidence="1">The sequence shown here is derived from an EMBL/GenBank/DDBJ whole genome shotgun (WGS) entry which is preliminary data.</text>
</comment>
<keyword evidence="2" id="KW-1185">Reference proteome</keyword>
<sequence length="99" mass="11403">MGMGNLGPRARRRRGGKRRRKEYGECAEWSGNTEGGREWGTGRNAARFGNDILFCCDDRECDARAVNMGCRRVDSCEERTERQTQCEKPAALVGYYYYY</sequence>
<organism evidence="1 2">
    <name type="scientific">Gnathostoma spinigerum</name>
    <dbReference type="NCBI Taxonomy" id="75299"/>
    <lineage>
        <taxon>Eukaryota</taxon>
        <taxon>Metazoa</taxon>
        <taxon>Ecdysozoa</taxon>
        <taxon>Nematoda</taxon>
        <taxon>Chromadorea</taxon>
        <taxon>Rhabditida</taxon>
        <taxon>Spirurina</taxon>
        <taxon>Gnathostomatomorpha</taxon>
        <taxon>Gnathostomatoidea</taxon>
        <taxon>Gnathostomatidae</taxon>
        <taxon>Gnathostoma</taxon>
    </lineage>
</organism>
<reference evidence="1 2" key="1">
    <citation type="submission" date="2024-08" db="EMBL/GenBank/DDBJ databases">
        <title>Gnathostoma spinigerum genome.</title>
        <authorList>
            <person name="Gonzalez-Bertolin B."/>
            <person name="Monzon S."/>
            <person name="Zaballos A."/>
            <person name="Jimenez P."/>
            <person name="Dekumyoy P."/>
            <person name="Varona S."/>
            <person name="Cuesta I."/>
            <person name="Sumanam S."/>
            <person name="Adisakwattana P."/>
            <person name="Gasser R.B."/>
            <person name="Hernandez-Gonzalez A."/>
            <person name="Young N.D."/>
            <person name="Perteguer M.J."/>
        </authorList>
    </citation>
    <scope>NUCLEOTIDE SEQUENCE [LARGE SCALE GENOMIC DNA]</scope>
    <source>
        <strain evidence="1">AL3</strain>
        <tissue evidence="1">Liver</tissue>
    </source>
</reference>
<protein>
    <submittedName>
        <fullName evidence="1">Uncharacterized protein</fullName>
    </submittedName>
</protein>
<gene>
    <name evidence="1" type="ORF">AB6A40_006506</name>
</gene>
<dbReference type="Proteomes" id="UP001608902">
    <property type="component" value="Unassembled WGS sequence"/>
</dbReference>
<proteinExistence type="predicted"/>